<evidence type="ECO:0000313" key="2">
    <source>
        <dbReference type="EMBL" id="VEV98213.1"/>
    </source>
</evidence>
<dbReference type="EMBL" id="LR215729">
    <property type="protein sequence ID" value="VEV98213.1"/>
    <property type="molecule type" value="Genomic_DNA"/>
</dbReference>
<feature type="compositionally biased region" description="Basic and acidic residues" evidence="1">
    <location>
        <begin position="58"/>
        <end position="67"/>
    </location>
</feature>
<evidence type="ECO:0000256" key="1">
    <source>
        <dbReference type="SAM" id="MobiDB-lite"/>
    </source>
</evidence>
<reference evidence="2" key="1">
    <citation type="submission" date="2019-02" db="EMBL/GenBank/DDBJ databases">
        <authorList>
            <consortium name="Genoscope - CEA"/>
            <person name="William W."/>
        </authorList>
    </citation>
    <scope>NUCLEOTIDE SEQUENCE [LARGE SCALE GENOMIC DNA]</scope>
    <source>
        <strain evidence="2">YSy11</strain>
    </source>
</reference>
<protein>
    <submittedName>
        <fullName evidence="2">Uncharacterized protein</fullName>
    </submittedName>
</protein>
<dbReference type="AlphaFoldDB" id="A0A653E6Q2"/>
<organism evidence="2">
    <name type="scientific">Pseudomonas marincola</name>
    <dbReference type="NCBI Taxonomy" id="437900"/>
    <lineage>
        <taxon>Bacteria</taxon>
        <taxon>Pseudomonadati</taxon>
        <taxon>Pseudomonadota</taxon>
        <taxon>Gammaproteobacteria</taxon>
        <taxon>Pseudomonadales</taxon>
        <taxon>Pseudomonadaceae</taxon>
        <taxon>Pseudomonas</taxon>
    </lineage>
</organism>
<name>A0A653E6Q2_9PSED</name>
<proteinExistence type="predicted"/>
<accession>A0A653E6Q2</accession>
<feature type="region of interest" description="Disordered" evidence="1">
    <location>
        <begin position="33"/>
        <end position="92"/>
    </location>
</feature>
<sequence length="92" mass="10345">MSRFNRCLFILFAHQKARHLLHQIRSTAAGAARVRKSERASNGECWGGTNESPSQAAKAKDLQEQSMRRQVRPATPRAIGMQPKVCTGNQRR</sequence>
<gene>
    <name evidence="2" type="ORF">PMYSY11_3169</name>
</gene>